<evidence type="ECO:0000256" key="18">
    <source>
        <dbReference type="ARBA" id="ARBA00023180"/>
    </source>
</evidence>
<keyword evidence="11 23" id="KW-0430">Lectin</keyword>
<feature type="binding site" evidence="19">
    <location>
        <position position="372"/>
    </location>
    <ligand>
        <name>ATP</name>
        <dbReference type="ChEBI" id="CHEBI:30616"/>
    </ligand>
</feature>
<keyword evidence="8" id="KW-0808">Transferase</keyword>
<dbReference type="PANTHER" id="PTHR27007">
    <property type="match status" value="1"/>
</dbReference>
<dbReference type="PROSITE" id="PS50011">
    <property type="entry name" value="PROTEIN_KINASE_DOM"/>
    <property type="match status" value="1"/>
</dbReference>
<dbReference type="Pfam" id="PF00069">
    <property type="entry name" value="Pkinase"/>
    <property type="match status" value="1"/>
</dbReference>
<keyword evidence="16 21" id="KW-0472">Membrane</keyword>
<dbReference type="GO" id="GO:0030246">
    <property type="term" value="F:carbohydrate binding"/>
    <property type="evidence" value="ECO:0007669"/>
    <property type="project" value="UniProtKB-KW"/>
</dbReference>
<reference evidence="23" key="1">
    <citation type="submission" date="2020-09" db="EMBL/GenBank/DDBJ databases">
        <title>Genome-Enabled Discovery of Anthraquinone Biosynthesis in Senna tora.</title>
        <authorList>
            <person name="Kang S.-H."/>
            <person name="Pandey R.P."/>
            <person name="Lee C.-M."/>
            <person name="Sim J.-S."/>
            <person name="Jeong J.-T."/>
            <person name="Choi B.-S."/>
            <person name="Jung M."/>
            <person name="Ginzburg D."/>
            <person name="Zhao K."/>
            <person name="Won S.Y."/>
            <person name="Oh T.-J."/>
            <person name="Yu Y."/>
            <person name="Kim N.-H."/>
            <person name="Lee O.R."/>
            <person name="Lee T.-H."/>
            <person name="Bashyal P."/>
            <person name="Kim T.-S."/>
            <person name="Lee W.-H."/>
            <person name="Kawkins C."/>
            <person name="Kim C.-K."/>
            <person name="Kim J.S."/>
            <person name="Ahn B.O."/>
            <person name="Rhee S.Y."/>
            <person name="Sohng J.K."/>
        </authorList>
    </citation>
    <scope>NUCLEOTIDE SEQUENCE</scope>
    <source>
        <tissue evidence="23">Leaf</tissue>
    </source>
</reference>
<dbReference type="OrthoDB" id="4062651at2759"/>
<dbReference type="AlphaFoldDB" id="A0A834XD16"/>
<comment type="similarity">
    <text evidence="3">In the N-terminal section; belongs to the leguminous lectin family.</text>
</comment>
<evidence type="ECO:0000256" key="13">
    <source>
        <dbReference type="ARBA" id="ARBA00022777"/>
    </source>
</evidence>
<keyword evidence="9 21" id="KW-0812">Transmembrane</keyword>
<dbReference type="Pfam" id="PF00139">
    <property type="entry name" value="Lectin_legB"/>
    <property type="match status" value="1"/>
</dbReference>
<dbReference type="GO" id="GO:0002229">
    <property type="term" value="P:defense response to oomycetes"/>
    <property type="evidence" value="ECO:0007669"/>
    <property type="project" value="UniProtKB-ARBA"/>
</dbReference>
<evidence type="ECO:0000256" key="4">
    <source>
        <dbReference type="ARBA" id="ARBA00010217"/>
    </source>
</evidence>
<dbReference type="InterPro" id="IPR011009">
    <property type="entry name" value="Kinase-like_dom_sf"/>
</dbReference>
<evidence type="ECO:0000256" key="21">
    <source>
        <dbReference type="SAM" id="Phobius"/>
    </source>
</evidence>
<dbReference type="PROSITE" id="PS00307">
    <property type="entry name" value="LECTIN_LEGUME_BETA"/>
    <property type="match status" value="1"/>
</dbReference>
<dbReference type="PROSITE" id="PS00108">
    <property type="entry name" value="PROTEIN_KINASE_ST"/>
    <property type="match status" value="1"/>
</dbReference>
<evidence type="ECO:0000256" key="7">
    <source>
        <dbReference type="ARBA" id="ARBA00022527"/>
    </source>
</evidence>
<dbReference type="Gene3D" id="3.30.200.20">
    <property type="entry name" value="Phosphorylase Kinase, domain 1"/>
    <property type="match status" value="1"/>
</dbReference>
<evidence type="ECO:0000256" key="11">
    <source>
        <dbReference type="ARBA" id="ARBA00022734"/>
    </source>
</evidence>
<sequence>MEASHYRRKTLLLLPCLAITKVLLCLIIIPPAASITFDYQKFHNYEKNLKLERDVHPENGVLQLTRYKSDSVGRVTYKEKLQLWDTETRKIADFTTNFSFIINSSDSNHRGDGITFFLAHPDFPFPNPPDGSGIGLMGRTEIFQNPSFIYEHPFVAVEFDTFPNKDLGDPPYDHVGINVNNMWTKYTTQWYTIKDGRHKYDAKIIYNSSSHFLNVIFTGYNKNNVRVLQKYSHEIDLSDVLPSEVQFGISSATGYIFETHTLCSWSFESSSSSKDSTEWKKKLIIGLSIGLGVLICGLFLAWLVMIWKRNKYDLVQSLDSDFESIGPKKFSYEELVKATNNFSEEHKLGQGGFGGVYRGFIRDINTYVAVKKVSEGSKQGVKEYVSEVKTISQLRHKNLVQLIGWCHQKIDLLLVYDFMPNGSLDYHLFRTQNLLTWPTRYAIAQGLASAIVYLHEEWQQCVVHRDIKPSNVMLDSDFNAKLGDFGLARMVEHSKGSTETTVLAGTKGYMAPECPIISKATKESDVYSFGVVALELSCGRKPIVLGASEEQVVMVEWVWELYGLEKLLEAADPRLCGDFKEQELERLMIVGLWCAHPDYVLRPTIRQAINVLSFEASVPSLPPKMPTFTYDTPSPFEIGSSSSSLSPNATSFGITQTKPEHKL</sequence>
<evidence type="ECO:0000313" key="24">
    <source>
        <dbReference type="Proteomes" id="UP000634136"/>
    </source>
</evidence>
<dbReference type="InterPro" id="IPR013320">
    <property type="entry name" value="ConA-like_dom_sf"/>
</dbReference>
<comment type="similarity">
    <text evidence="4">In the C-terminal section; belongs to the protein kinase superfamily. Ser/Thr protein kinase family.</text>
</comment>
<comment type="subcellular location">
    <subcellularLocation>
        <location evidence="1">Cell membrane</location>
        <topology evidence="1">Single-pass type I membrane protein</topology>
    </subcellularLocation>
</comment>
<keyword evidence="14 19" id="KW-0067">ATP-binding</keyword>
<feature type="domain" description="Protein kinase" evidence="22">
    <location>
        <begin position="342"/>
        <end position="628"/>
    </location>
</feature>
<keyword evidence="10" id="KW-0732">Signal</keyword>
<evidence type="ECO:0000313" key="23">
    <source>
        <dbReference type="EMBL" id="KAF7843040.1"/>
    </source>
</evidence>
<name>A0A834XD16_9FABA</name>
<evidence type="ECO:0000256" key="17">
    <source>
        <dbReference type="ARBA" id="ARBA00023170"/>
    </source>
</evidence>
<keyword evidence="7" id="KW-0723">Serine/threonine-protein kinase</keyword>
<accession>A0A834XD16</accession>
<evidence type="ECO:0000256" key="8">
    <source>
        <dbReference type="ARBA" id="ARBA00022679"/>
    </source>
</evidence>
<keyword evidence="17 23" id="KW-0675">Receptor</keyword>
<feature type="transmembrane region" description="Helical" evidence="21">
    <location>
        <begin position="283"/>
        <end position="307"/>
    </location>
</feature>
<dbReference type="SUPFAM" id="SSF56112">
    <property type="entry name" value="Protein kinase-like (PK-like)"/>
    <property type="match status" value="1"/>
</dbReference>
<keyword evidence="15 21" id="KW-1133">Transmembrane helix</keyword>
<dbReference type="CDD" id="cd06899">
    <property type="entry name" value="lectin_legume_LecRK_Arcelin_ConA"/>
    <property type="match status" value="1"/>
</dbReference>
<organism evidence="23 24">
    <name type="scientific">Senna tora</name>
    <dbReference type="NCBI Taxonomy" id="362788"/>
    <lineage>
        <taxon>Eukaryota</taxon>
        <taxon>Viridiplantae</taxon>
        <taxon>Streptophyta</taxon>
        <taxon>Embryophyta</taxon>
        <taxon>Tracheophyta</taxon>
        <taxon>Spermatophyta</taxon>
        <taxon>Magnoliopsida</taxon>
        <taxon>eudicotyledons</taxon>
        <taxon>Gunneridae</taxon>
        <taxon>Pentapetalae</taxon>
        <taxon>rosids</taxon>
        <taxon>fabids</taxon>
        <taxon>Fabales</taxon>
        <taxon>Fabaceae</taxon>
        <taxon>Caesalpinioideae</taxon>
        <taxon>Cassia clade</taxon>
        <taxon>Senna</taxon>
    </lineage>
</organism>
<dbReference type="Proteomes" id="UP000634136">
    <property type="component" value="Unassembled WGS sequence"/>
</dbReference>
<comment type="similarity">
    <text evidence="2">Belongs to the leguminous lectin family.</text>
</comment>
<evidence type="ECO:0000256" key="3">
    <source>
        <dbReference type="ARBA" id="ARBA00008536"/>
    </source>
</evidence>
<evidence type="ECO:0000256" key="1">
    <source>
        <dbReference type="ARBA" id="ARBA00004251"/>
    </source>
</evidence>
<dbReference type="Gene3D" id="2.60.120.200">
    <property type="match status" value="1"/>
</dbReference>
<evidence type="ECO:0000256" key="9">
    <source>
        <dbReference type="ARBA" id="ARBA00022692"/>
    </source>
</evidence>
<evidence type="ECO:0000256" key="6">
    <source>
        <dbReference type="ARBA" id="ARBA00022475"/>
    </source>
</evidence>
<evidence type="ECO:0000256" key="10">
    <source>
        <dbReference type="ARBA" id="ARBA00022729"/>
    </source>
</evidence>
<evidence type="ECO:0000256" key="15">
    <source>
        <dbReference type="ARBA" id="ARBA00022989"/>
    </source>
</evidence>
<keyword evidence="13 23" id="KW-0418">Kinase</keyword>
<dbReference type="GO" id="GO:0005886">
    <property type="term" value="C:plasma membrane"/>
    <property type="evidence" value="ECO:0007669"/>
    <property type="project" value="UniProtKB-SubCell"/>
</dbReference>
<gene>
    <name evidence="23" type="ORF">G2W53_005338</name>
</gene>
<dbReference type="SMART" id="SM00220">
    <property type="entry name" value="S_TKc"/>
    <property type="match status" value="1"/>
</dbReference>
<keyword evidence="18" id="KW-0325">Glycoprotein</keyword>
<dbReference type="FunFam" id="3.30.200.20:FF:000168">
    <property type="entry name" value="L-type lectin-domain containing receptor kinase IX.1"/>
    <property type="match status" value="1"/>
</dbReference>
<dbReference type="InterPro" id="IPR000719">
    <property type="entry name" value="Prot_kinase_dom"/>
</dbReference>
<proteinExistence type="inferred from homology"/>
<dbReference type="FunFam" id="1.10.510.10:FF:000240">
    <property type="entry name" value="Lectin-domain containing receptor kinase A4.3"/>
    <property type="match status" value="1"/>
</dbReference>
<keyword evidence="6" id="KW-1003">Cell membrane</keyword>
<evidence type="ECO:0000256" key="14">
    <source>
        <dbReference type="ARBA" id="ARBA00022840"/>
    </source>
</evidence>
<dbReference type="InterPro" id="IPR008271">
    <property type="entry name" value="Ser/Thr_kinase_AS"/>
</dbReference>
<dbReference type="GO" id="GO:0005524">
    <property type="term" value="F:ATP binding"/>
    <property type="evidence" value="ECO:0007669"/>
    <property type="project" value="UniProtKB-UniRule"/>
</dbReference>
<evidence type="ECO:0000256" key="20">
    <source>
        <dbReference type="SAM" id="MobiDB-lite"/>
    </source>
</evidence>
<dbReference type="InterPro" id="IPR050528">
    <property type="entry name" value="L-type_Lectin-RKs"/>
</dbReference>
<dbReference type="GO" id="GO:0004674">
    <property type="term" value="F:protein serine/threonine kinase activity"/>
    <property type="evidence" value="ECO:0007669"/>
    <property type="project" value="UniProtKB-KW"/>
</dbReference>
<evidence type="ECO:0000256" key="5">
    <source>
        <dbReference type="ARBA" id="ARBA00012513"/>
    </source>
</evidence>
<dbReference type="EMBL" id="JAAIUW010000002">
    <property type="protein sequence ID" value="KAF7843040.1"/>
    <property type="molecule type" value="Genomic_DNA"/>
</dbReference>
<dbReference type="PROSITE" id="PS00107">
    <property type="entry name" value="PROTEIN_KINASE_ATP"/>
    <property type="match status" value="1"/>
</dbReference>
<dbReference type="Gene3D" id="1.10.510.10">
    <property type="entry name" value="Transferase(Phosphotransferase) domain 1"/>
    <property type="match status" value="1"/>
</dbReference>
<keyword evidence="12 19" id="KW-0547">Nucleotide-binding</keyword>
<dbReference type="CDD" id="cd14066">
    <property type="entry name" value="STKc_IRAK"/>
    <property type="match status" value="1"/>
</dbReference>
<evidence type="ECO:0000256" key="19">
    <source>
        <dbReference type="PROSITE-ProRule" id="PRU10141"/>
    </source>
</evidence>
<feature type="compositionally biased region" description="Low complexity" evidence="20">
    <location>
        <begin position="639"/>
        <end position="651"/>
    </location>
</feature>
<evidence type="ECO:0000256" key="2">
    <source>
        <dbReference type="ARBA" id="ARBA00007606"/>
    </source>
</evidence>
<evidence type="ECO:0000256" key="16">
    <source>
        <dbReference type="ARBA" id="ARBA00023136"/>
    </source>
</evidence>
<keyword evidence="24" id="KW-1185">Reference proteome</keyword>
<dbReference type="EC" id="2.7.11.1" evidence="5"/>
<dbReference type="InterPro" id="IPR017441">
    <property type="entry name" value="Protein_kinase_ATP_BS"/>
</dbReference>
<evidence type="ECO:0000256" key="12">
    <source>
        <dbReference type="ARBA" id="ARBA00022741"/>
    </source>
</evidence>
<evidence type="ECO:0000259" key="22">
    <source>
        <dbReference type="PROSITE" id="PS50011"/>
    </source>
</evidence>
<dbReference type="SUPFAM" id="SSF49899">
    <property type="entry name" value="Concanavalin A-like lectins/glucanases"/>
    <property type="match status" value="1"/>
</dbReference>
<protein>
    <recommendedName>
        <fullName evidence="5">non-specific serine/threonine protein kinase</fullName>
        <ecNumber evidence="5">2.7.11.1</ecNumber>
    </recommendedName>
</protein>
<dbReference type="InterPro" id="IPR019825">
    <property type="entry name" value="Lectin_legB_Mn/Ca_BS"/>
</dbReference>
<comment type="caution">
    <text evidence="23">The sequence shown here is derived from an EMBL/GenBank/DDBJ whole genome shotgun (WGS) entry which is preliminary data.</text>
</comment>
<dbReference type="InterPro" id="IPR001220">
    <property type="entry name" value="Legume_lectin_dom"/>
</dbReference>
<feature type="region of interest" description="Disordered" evidence="20">
    <location>
        <begin position="639"/>
        <end position="663"/>
    </location>
</feature>